<dbReference type="Pfam" id="PF21858">
    <property type="entry name" value="DUF6914"/>
    <property type="match status" value="1"/>
</dbReference>
<dbReference type="Proteomes" id="UP000799439">
    <property type="component" value="Unassembled WGS sequence"/>
</dbReference>
<name>A0A9P4J0X8_9PEZI</name>
<dbReference type="AlphaFoldDB" id="A0A9P4J0X8"/>
<comment type="caution">
    <text evidence="1">The sequence shown here is derived from an EMBL/GenBank/DDBJ whole genome shotgun (WGS) entry which is preliminary data.</text>
</comment>
<proteinExistence type="predicted"/>
<evidence type="ECO:0000313" key="2">
    <source>
        <dbReference type="Proteomes" id="UP000799439"/>
    </source>
</evidence>
<reference evidence="1" key="1">
    <citation type="journal article" date="2020" name="Stud. Mycol.">
        <title>101 Dothideomycetes genomes: a test case for predicting lifestyles and emergence of pathogens.</title>
        <authorList>
            <person name="Haridas S."/>
            <person name="Albert R."/>
            <person name="Binder M."/>
            <person name="Bloem J."/>
            <person name="Labutti K."/>
            <person name="Salamov A."/>
            <person name="Andreopoulos B."/>
            <person name="Baker S."/>
            <person name="Barry K."/>
            <person name="Bills G."/>
            <person name="Bluhm B."/>
            <person name="Cannon C."/>
            <person name="Castanera R."/>
            <person name="Culley D."/>
            <person name="Daum C."/>
            <person name="Ezra D."/>
            <person name="Gonzalez J."/>
            <person name="Henrissat B."/>
            <person name="Kuo A."/>
            <person name="Liang C."/>
            <person name="Lipzen A."/>
            <person name="Lutzoni F."/>
            <person name="Magnuson J."/>
            <person name="Mondo S."/>
            <person name="Nolan M."/>
            <person name="Ohm R."/>
            <person name="Pangilinan J."/>
            <person name="Park H.-J."/>
            <person name="Ramirez L."/>
            <person name="Alfaro M."/>
            <person name="Sun H."/>
            <person name="Tritt A."/>
            <person name="Yoshinaga Y."/>
            <person name="Zwiers L.-H."/>
            <person name="Turgeon B."/>
            <person name="Goodwin S."/>
            <person name="Spatafora J."/>
            <person name="Crous P."/>
            <person name="Grigoriev I."/>
        </authorList>
    </citation>
    <scope>NUCLEOTIDE SEQUENCE</scope>
    <source>
        <strain evidence="1">CBS 260.36</strain>
    </source>
</reference>
<dbReference type="InterPro" id="IPR054208">
    <property type="entry name" value="DUF6914"/>
</dbReference>
<dbReference type="OrthoDB" id="2679825at2759"/>
<organism evidence="1 2">
    <name type="scientific">Myriangium duriaei CBS 260.36</name>
    <dbReference type="NCBI Taxonomy" id="1168546"/>
    <lineage>
        <taxon>Eukaryota</taxon>
        <taxon>Fungi</taxon>
        <taxon>Dikarya</taxon>
        <taxon>Ascomycota</taxon>
        <taxon>Pezizomycotina</taxon>
        <taxon>Dothideomycetes</taxon>
        <taxon>Dothideomycetidae</taxon>
        <taxon>Myriangiales</taxon>
        <taxon>Myriangiaceae</taxon>
        <taxon>Myriangium</taxon>
    </lineage>
</organism>
<gene>
    <name evidence="1" type="ORF">K461DRAFT_295678</name>
</gene>
<evidence type="ECO:0000313" key="1">
    <source>
        <dbReference type="EMBL" id="KAF2150394.1"/>
    </source>
</evidence>
<keyword evidence="2" id="KW-1185">Reference proteome</keyword>
<dbReference type="EMBL" id="ML996089">
    <property type="protein sequence ID" value="KAF2150394.1"/>
    <property type="molecule type" value="Genomic_DNA"/>
</dbReference>
<protein>
    <submittedName>
        <fullName evidence="1">Uncharacterized protein</fullName>
    </submittedName>
</protein>
<sequence>MGNSSSKHSNQCSLYVAIFDGGNRRPHVGLIVDITGDNTFDGMLYHANKDQGDEDWAVECRKLQKQPSSKFMVRIVIGEVRNLQRLIMVLFETPGPSKDDIAPLDRRQTI</sequence>
<accession>A0A9P4J0X8</accession>